<dbReference type="GO" id="GO:0004843">
    <property type="term" value="F:cysteine-type deubiquitinase activity"/>
    <property type="evidence" value="ECO:0007669"/>
    <property type="project" value="TreeGrafter"/>
</dbReference>
<dbReference type="InterPro" id="IPR038765">
    <property type="entry name" value="Papain-like_cys_pep_sf"/>
</dbReference>
<evidence type="ECO:0000256" key="1">
    <source>
        <dbReference type="SAM" id="Coils"/>
    </source>
</evidence>
<feature type="coiled-coil region" evidence="1">
    <location>
        <begin position="448"/>
        <end position="489"/>
    </location>
</feature>
<dbReference type="Gene3D" id="3.90.70.80">
    <property type="match status" value="1"/>
</dbReference>
<dbReference type="PANTHER" id="PTHR12419:SF7">
    <property type="entry name" value="OTU DOMAIN-CONTAINING PROTEIN 3"/>
    <property type="match status" value="1"/>
</dbReference>
<accession>A0A914DPB1</accession>
<dbReference type="AlphaFoldDB" id="A0A914DPB1"/>
<dbReference type="CDD" id="cd22755">
    <property type="entry name" value="OTU_CeDUB-like"/>
    <property type="match status" value="1"/>
</dbReference>
<keyword evidence="1" id="KW-0175">Coiled coil</keyword>
<dbReference type="SUPFAM" id="SSF54001">
    <property type="entry name" value="Cysteine proteinases"/>
    <property type="match status" value="1"/>
</dbReference>
<organism evidence="3 4">
    <name type="scientific">Acrobeloides nanus</name>
    <dbReference type="NCBI Taxonomy" id="290746"/>
    <lineage>
        <taxon>Eukaryota</taxon>
        <taxon>Metazoa</taxon>
        <taxon>Ecdysozoa</taxon>
        <taxon>Nematoda</taxon>
        <taxon>Chromadorea</taxon>
        <taxon>Rhabditida</taxon>
        <taxon>Tylenchina</taxon>
        <taxon>Cephalobomorpha</taxon>
        <taxon>Cephaloboidea</taxon>
        <taxon>Cephalobidae</taxon>
        <taxon>Acrobeloides</taxon>
    </lineage>
</organism>
<feature type="domain" description="OTU" evidence="2">
    <location>
        <begin position="579"/>
        <end position="686"/>
    </location>
</feature>
<dbReference type="PANTHER" id="PTHR12419">
    <property type="entry name" value="OTU DOMAIN CONTAINING PROTEIN"/>
    <property type="match status" value="1"/>
</dbReference>
<evidence type="ECO:0000313" key="3">
    <source>
        <dbReference type="Proteomes" id="UP000887540"/>
    </source>
</evidence>
<dbReference type="InterPro" id="IPR003323">
    <property type="entry name" value="OTU_dom"/>
</dbReference>
<dbReference type="Proteomes" id="UP000887540">
    <property type="component" value="Unplaced"/>
</dbReference>
<name>A0A914DPB1_9BILA</name>
<keyword evidence="3" id="KW-1185">Reference proteome</keyword>
<sequence>MQIEFIASQRGDQPITPHPTDPTLCYTWSLSGGAKTLADGRTRRTYGCTACRALQAKDRSITVPKLIALDKTWDKDPSSLQLKHSCVPRNRKELMDNKKKSKRKTVIEDCEESTVEPDISIALDTNPAIPSTSKTIDNPCNTQQENCSIIEDFDVDAFFASIAQTAISIFPSMQGKLPPINTLLNRQTEDYLPDPNIPSSSKTNLMDFRHNDQSILSNVSNSNEGNLFHQNEDLFTKLCRAFSLENCENLQEIKQKFEKSINAKSDNLVKLRTFLELFLSEAKKDMLSPGHSFHLLNSYAKTWSRHLNGTIESSTEIASNLDEITTFTKFGLDYWKESLGDTLIEVCKTIEILYKVAEKTEKDFTSYIQPDHPNSLVMLDVINTPVPKNDKMLIKKEGQMSSVDWYLFFKAVNEYLQSIGQLPIVEDDLVLEEPDVDYEDLHLEDIDLTLELEELKALEKRKEELTEMIKKLEERKSILNEKYGEYGEKIKDYRGDVDLRDFELIDIDCQSVSDEDAEIIHVNVISTPKKYIKFPTLLWKFQACEKMFSHGVRIKAFVPQEEPEHLFSKKTFDLDLNSMRYIDISHDGNNGFRALSWTLLGDERFHVFVRQAICLHLMIEESFVKTLVNKQYSNKTGYIADSQMLNNNVWITNVELHAAAHLFGMHILVYEAENEKWDHYLPLKPGEWLEKYDQEHDERPSIMLYHKDDYFQPMIDPNMPHFYDYAYVDGVDDSSLDLANVTYDEKKFDYKKGQFENDRKYGYFKKEPPDHGESVIEDNKSKEFAENPPWDWNELSYDVRHVTWDELWSKSKSSLEDTEMIQVGQPDEKFLEETCKGSWVFMSEDVSIPKELEVTKNFKARHLRLNICGSTFAALTFAAPTFVAPTFAAQK</sequence>
<dbReference type="PROSITE" id="PS50802">
    <property type="entry name" value="OTU"/>
    <property type="match status" value="1"/>
</dbReference>
<evidence type="ECO:0000313" key="4">
    <source>
        <dbReference type="WBParaSite" id="ACRNAN_scaffold310.g21300.t1"/>
    </source>
</evidence>
<protein>
    <submittedName>
        <fullName evidence="4">OTU domain-containing protein</fullName>
    </submittedName>
</protein>
<dbReference type="GO" id="GO:0016579">
    <property type="term" value="P:protein deubiquitination"/>
    <property type="evidence" value="ECO:0007669"/>
    <property type="project" value="TreeGrafter"/>
</dbReference>
<reference evidence="4" key="1">
    <citation type="submission" date="2022-11" db="UniProtKB">
        <authorList>
            <consortium name="WormBaseParasite"/>
        </authorList>
    </citation>
    <scope>IDENTIFICATION</scope>
</reference>
<dbReference type="WBParaSite" id="ACRNAN_scaffold310.g21300.t1">
    <property type="protein sequence ID" value="ACRNAN_scaffold310.g21300.t1"/>
    <property type="gene ID" value="ACRNAN_scaffold310.g21300"/>
</dbReference>
<dbReference type="InterPro" id="IPR050704">
    <property type="entry name" value="Peptidase_C85-like"/>
</dbReference>
<proteinExistence type="predicted"/>
<evidence type="ECO:0000259" key="2">
    <source>
        <dbReference type="PROSITE" id="PS50802"/>
    </source>
</evidence>